<dbReference type="EMBL" id="JBBKZU010000004">
    <property type="protein sequence ID" value="MEJ8811877.1"/>
    <property type="molecule type" value="Genomic_DNA"/>
</dbReference>
<reference evidence="3 4" key="1">
    <citation type="submission" date="2024-03" db="EMBL/GenBank/DDBJ databases">
        <title>Novel species of the genus Variovorax.</title>
        <authorList>
            <person name="Liu Q."/>
            <person name="Xin Y.-H."/>
        </authorList>
    </citation>
    <scope>NUCLEOTIDE SEQUENCE [LARGE SCALE GENOMIC DNA]</scope>
    <source>
        <strain evidence="3 4">KACC 18899</strain>
    </source>
</reference>
<keyword evidence="2" id="KW-0732">Signal</keyword>
<organism evidence="3 4">
    <name type="scientific">Variovorax ureilyticus</name>
    <dbReference type="NCBI Taxonomy" id="1836198"/>
    <lineage>
        <taxon>Bacteria</taxon>
        <taxon>Pseudomonadati</taxon>
        <taxon>Pseudomonadota</taxon>
        <taxon>Betaproteobacteria</taxon>
        <taxon>Burkholderiales</taxon>
        <taxon>Comamonadaceae</taxon>
        <taxon>Variovorax</taxon>
    </lineage>
</organism>
<accession>A0ABU8VFA7</accession>
<protein>
    <submittedName>
        <fullName evidence="3">Uncharacterized protein</fullName>
    </submittedName>
</protein>
<sequence length="119" mass="12595">MPRWLIASFIAFVLSCYGFAAAAQGRTGGVDLADAYKVTAASIQQDTTPAGDASPQDASDEFADLDEAGSDFNEFLTGVRPLLVPVVAAVWPPRLAPLTAPPPLLERPKRPPRGSLFLV</sequence>
<dbReference type="PROSITE" id="PS51257">
    <property type="entry name" value="PROKAR_LIPOPROTEIN"/>
    <property type="match status" value="1"/>
</dbReference>
<evidence type="ECO:0000313" key="3">
    <source>
        <dbReference type="EMBL" id="MEJ8811877.1"/>
    </source>
</evidence>
<evidence type="ECO:0000313" key="4">
    <source>
        <dbReference type="Proteomes" id="UP001365846"/>
    </source>
</evidence>
<feature type="chain" id="PRO_5045884696" evidence="2">
    <location>
        <begin position="23"/>
        <end position="119"/>
    </location>
</feature>
<comment type="caution">
    <text evidence="3">The sequence shown here is derived from an EMBL/GenBank/DDBJ whole genome shotgun (WGS) entry which is preliminary data.</text>
</comment>
<evidence type="ECO:0000256" key="1">
    <source>
        <dbReference type="SAM" id="MobiDB-lite"/>
    </source>
</evidence>
<name>A0ABU8VFA7_9BURK</name>
<gene>
    <name evidence="3" type="ORF">WKW77_12425</name>
</gene>
<evidence type="ECO:0000256" key="2">
    <source>
        <dbReference type="SAM" id="SignalP"/>
    </source>
</evidence>
<keyword evidence="4" id="KW-1185">Reference proteome</keyword>
<proteinExistence type="predicted"/>
<dbReference type="RefSeq" id="WP_340357137.1">
    <property type="nucleotide sequence ID" value="NZ_JBBKZU010000004.1"/>
</dbReference>
<feature type="signal peptide" evidence="2">
    <location>
        <begin position="1"/>
        <end position="22"/>
    </location>
</feature>
<feature type="region of interest" description="Disordered" evidence="1">
    <location>
        <begin position="98"/>
        <end position="119"/>
    </location>
</feature>
<dbReference type="Proteomes" id="UP001365846">
    <property type="component" value="Unassembled WGS sequence"/>
</dbReference>